<dbReference type="Proteomes" id="UP000298355">
    <property type="component" value="Unassembled WGS sequence"/>
</dbReference>
<keyword evidence="2" id="KW-1185">Reference proteome</keyword>
<dbReference type="PANTHER" id="PTHR37417:SF3">
    <property type="entry name" value="MYOSIN-CROSSREACTIVE PROTEIN"/>
    <property type="match status" value="1"/>
</dbReference>
<dbReference type="SUPFAM" id="SSF51905">
    <property type="entry name" value="FAD/NAD(P)-binding domain"/>
    <property type="match status" value="1"/>
</dbReference>
<gene>
    <name evidence="1" type="ORF">E3O65_15715</name>
</gene>
<dbReference type="EC" id="4.2.1.53" evidence="1"/>
<dbReference type="Gene3D" id="3.30.9.80">
    <property type="match status" value="1"/>
</dbReference>
<dbReference type="Gene3D" id="3.50.50.60">
    <property type="entry name" value="FAD/NAD(P)-binding domain"/>
    <property type="match status" value="2"/>
</dbReference>
<protein>
    <submittedName>
        <fullName evidence="1">Oleate hydratase</fullName>
        <ecNumber evidence="1">4.2.1.53</ecNumber>
    </submittedName>
</protein>
<accession>A0ABY2IU70</accession>
<evidence type="ECO:0000313" key="1">
    <source>
        <dbReference type="EMBL" id="TFC95008.1"/>
    </source>
</evidence>
<dbReference type="InterPro" id="IPR036188">
    <property type="entry name" value="FAD/NAD-bd_sf"/>
</dbReference>
<dbReference type="PANTHER" id="PTHR37417">
    <property type="entry name" value="67 KDA MYOSIN-CROSS-REACTIVE ANTIGEN FAMILY PROTEIN (AFU_ORTHOLOGUE AFUA_5G09970)"/>
    <property type="match status" value="1"/>
</dbReference>
<dbReference type="NCBIfam" id="NF010584">
    <property type="entry name" value="PRK13977.1"/>
    <property type="match status" value="1"/>
</dbReference>
<keyword evidence="1" id="KW-0456">Lyase</keyword>
<dbReference type="GO" id="GO:0050151">
    <property type="term" value="F:oleate hydratase activity"/>
    <property type="evidence" value="ECO:0007669"/>
    <property type="project" value="UniProtKB-EC"/>
</dbReference>
<proteinExistence type="predicted"/>
<evidence type="ECO:0000313" key="2">
    <source>
        <dbReference type="Proteomes" id="UP000298355"/>
    </source>
</evidence>
<dbReference type="Pfam" id="PF06100">
    <property type="entry name" value="MCRA"/>
    <property type="match status" value="1"/>
</dbReference>
<sequence length="587" mass="65902">MYYSSGTMEAFARPRKPEGVENKTAWFVGAGLASMASAAFMIRDGQMDGSKITMLERLKLPGGALDGIDEPKKGFVIRGGREVDDHYECLWDLYRSIPSIEVDGASVLDEFYWLNKDDPNFSLQRATVEQGKDAGTGTLFTLSKQAQKELTGLFLATRESLENTRINEVFGTEFFASNFWMYWRTMFAFEEWHSALEMKLYVHRFVHHIGGMPDFANVRFFKYNQYESMVLPLYRWLLDQGVTFQFDTEVTDIDFAITADRKQATAIHWIRERVVGGVELGENDLVLATIGSLTENSDNGDQHTAAKLDEGPAPAWDLWRRLAAKDPSFGHPDVFGAHIQESKWQSATVTTLDTRIPAYIEKIAKRSPFGGKTVTGGIVTAQDSAWLLSWTVNRQPHFKKQPEDQIVVWVYSLLIDVPGDYVKKSMQECTGEEITQEWLYHMGVPVADIPELAANSATCVPVMMPYVTAFFMPRQAGDRPDVVPAGAVNFAFLGQFAETPSRDTIFTIEYSVRTAMEATYQLLGIDRGVPEVFNSTYDVRTLLAAASLLRDGKEIEVPGPAMVRDLLMKQIKNTEIGELLKESGLLT</sequence>
<organism evidence="1 2">
    <name type="scientific">Cryobacterium breve</name>
    <dbReference type="NCBI Taxonomy" id="1259258"/>
    <lineage>
        <taxon>Bacteria</taxon>
        <taxon>Bacillati</taxon>
        <taxon>Actinomycetota</taxon>
        <taxon>Actinomycetes</taxon>
        <taxon>Micrococcales</taxon>
        <taxon>Microbacteriaceae</taxon>
        <taxon>Cryobacterium</taxon>
    </lineage>
</organism>
<dbReference type="RefSeq" id="WP_134364669.1">
    <property type="nucleotide sequence ID" value="NZ_SOGJ01000036.1"/>
</dbReference>
<dbReference type="EMBL" id="SOGJ01000036">
    <property type="protein sequence ID" value="TFC95008.1"/>
    <property type="molecule type" value="Genomic_DNA"/>
</dbReference>
<reference evidence="1 2" key="1">
    <citation type="submission" date="2019-03" db="EMBL/GenBank/DDBJ databases">
        <title>Genomics of glacier-inhabiting Cryobacterium strains.</title>
        <authorList>
            <person name="Liu Q."/>
            <person name="Xin Y.-H."/>
        </authorList>
    </citation>
    <scope>NUCLEOTIDE SEQUENCE [LARGE SCALE GENOMIC DNA]</scope>
    <source>
        <strain evidence="1 2">TMT4-23</strain>
    </source>
</reference>
<name>A0ABY2IU70_9MICO</name>
<comment type="caution">
    <text evidence="1">The sequence shown here is derived from an EMBL/GenBank/DDBJ whole genome shotgun (WGS) entry which is preliminary data.</text>
</comment>
<dbReference type="InterPro" id="IPR010354">
    <property type="entry name" value="Oleate_hydratase"/>
</dbReference>